<dbReference type="InterPro" id="IPR026866">
    <property type="entry name" value="CR006_AAA"/>
</dbReference>
<dbReference type="Pfam" id="PF13166">
    <property type="entry name" value="AAA_13"/>
    <property type="match status" value="1"/>
</dbReference>
<proteinExistence type="predicted"/>
<comment type="caution">
    <text evidence="2">The sequence shown here is derived from an EMBL/GenBank/DDBJ whole genome shotgun (WGS) entry which is preliminary data.</text>
</comment>
<dbReference type="SUPFAM" id="SSF52540">
    <property type="entry name" value="P-loop containing nucleoside triphosphate hydrolases"/>
    <property type="match status" value="1"/>
</dbReference>
<dbReference type="AlphaFoldDB" id="A0A512IQ72"/>
<evidence type="ECO:0000313" key="2">
    <source>
        <dbReference type="EMBL" id="GEO99839.1"/>
    </source>
</evidence>
<feature type="domain" description="Protein CR006 P-loop" evidence="1">
    <location>
        <begin position="163"/>
        <end position="268"/>
    </location>
</feature>
<organism evidence="2 3">
    <name type="scientific">Methylobacterium haplocladii</name>
    <dbReference type="NCBI Taxonomy" id="1176176"/>
    <lineage>
        <taxon>Bacteria</taxon>
        <taxon>Pseudomonadati</taxon>
        <taxon>Pseudomonadota</taxon>
        <taxon>Alphaproteobacteria</taxon>
        <taxon>Hyphomicrobiales</taxon>
        <taxon>Methylobacteriaceae</taxon>
        <taxon>Methylobacterium</taxon>
    </lineage>
</organism>
<protein>
    <recommendedName>
        <fullName evidence="1">Protein CR006 P-loop domain-containing protein</fullName>
    </recommendedName>
</protein>
<keyword evidence="3" id="KW-1185">Reference proteome</keyword>
<dbReference type="EMBL" id="BJZT01000024">
    <property type="protein sequence ID" value="GEO99839.1"/>
    <property type="molecule type" value="Genomic_DNA"/>
</dbReference>
<reference evidence="2 3" key="1">
    <citation type="submission" date="2019-07" db="EMBL/GenBank/DDBJ databases">
        <title>Whole genome shotgun sequence of Methylobacterium haplocladii NBRC 107714.</title>
        <authorList>
            <person name="Hosoyama A."/>
            <person name="Uohara A."/>
            <person name="Ohji S."/>
            <person name="Ichikawa N."/>
        </authorList>
    </citation>
    <scope>NUCLEOTIDE SEQUENCE [LARGE SCALE GENOMIC DNA]</scope>
    <source>
        <strain evidence="2 3">NBRC 107714</strain>
    </source>
</reference>
<accession>A0A512IQ72</accession>
<gene>
    <name evidence="2" type="ORF">MHA02_22270</name>
</gene>
<evidence type="ECO:0000259" key="1">
    <source>
        <dbReference type="Pfam" id="PF13166"/>
    </source>
</evidence>
<name>A0A512IQ72_9HYPH</name>
<dbReference type="CDD" id="cd00267">
    <property type="entry name" value="ABC_ATPase"/>
    <property type="match status" value="1"/>
</dbReference>
<sequence>MLVNFERRKSSLLDQNLAIVSLPDTAEILSFLTSDIPKIEEEILQLEKVALHASALDRRRARLGDLKDRCKLGNALDITLQRLSDLNLLTGVKKCIAQTNTRATSLQLSILRKDLITDELERRIQAEITALDLSHLPLQTKEVSSAGESLFSVGLKTASSFKNNQILSEGEQRALALACFLSEMGSDGSSYGLIVDDPVSSLDHNRVRKVAQRLIAEAEKGRQVIIFTHNIVFFNEIVSEASRSTNKIPLVKSVISKSATEGFGIIKEDCEPWIADVNERIKNLRDRAKSYRSETNFSDERYRRLVKDFYSDLRETWERLVEEVVLAKTVVRFVPDVMTQRLREVCITDNDYRIIYFAMKRASERSGHDMAAGRNITAPTPAEIETDLKELDEFRIEYKKRSKMTSTARSALENAAKAEFI</sequence>
<dbReference type="InterPro" id="IPR027417">
    <property type="entry name" value="P-loop_NTPase"/>
</dbReference>
<dbReference type="Proteomes" id="UP000321258">
    <property type="component" value="Unassembled WGS sequence"/>
</dbReference>
<evidence type="ECO:0000313" key="3">
    <source>
        <dbReference type="Proteomes" id="UP000321258"/>
    </source>
</evidence>
<dbReference type="Gene3D" id="3.40.50.300">
    <property type="entry name" value="P-loop containing nucleotide triphosphate hydrolases"/>
    <property type="match status" value="1"/>
</dbReference>